<dbReference type="PANTHER" id="PTHR46880:SF5">
    <property type="entry name" value="DUF4371 DOMAIN-CONTAINING PROTEIN"/>
    <property type="match status" value="1"/>
</dbReference>
<comment type="caution">
    <text evidence="1">The sequence shown here is derived from an EMBL/GenBank/DDBJ whole genome shotgun (WGS) entry which is preliminary data.</text>
</comment>
<protein>
    <recommendedName>
        <fullName evidence="3">DUF4371 domain-containing protein</fullName>
    </recommendedName>
</protein>
<dbReference type="SUPFAM" id="SSF53098">
    <property type="entry name" value="Ribonuclease H-like"/>
    <property type="match status" value="1"/>
</dbReference>
<dbReference type="EMBL" id="CAXIEN010000265">
    <property type="protein sequence ID" value="CAL1290531.1"/>
    <property type="molecule type" value="Genomic_DNA"/>
</dbReference>
<reference evidence="1 2" key="1">
    <citation type="submission" date="2024-04" db="EMBL/GenBank/DDBJ databases">
        <authorList>
            <person name="Rising A."/>
            <person name="Reimegard J."/>
            <person name="Sonavane S."/>
            <person name="Akerstrom W."/>
            <person name="Nylinder S."/>
            <person name="Hedman E."/>
            <person name="Kallberg Y."/>
        </authorList>
    </citation>
    <scope>NUCLEOTIDE SEQUENCE [LARGE SCALE GENOMIC DNA]</scope>
</reference>
<dbReference type="AlphaFoldDB" id="A0AAV2B2P4"/>
<evidence type="ECO:0000313" key="2">
    <source>
        <dbReference type="Proteomes" id="UP001497382"/>
    </source>
</evidence>
<dbReference type="InterPro" id="IPR012337">
    <property type="entry name" value="RNaseH-like_sf"/>
</dbReference>
<evidence type="ECO:0000313" key="1">
    <source>
        <dbReference type="EMBL" id="CAL1290531.1"/>
    </source>
</evidence>
<dbReference type="Proteomes" id="UP001497382">
    <property type="component" value="Unassembled WGS sequence"/>
</dbReference>
<organism evidence="1 2">
    <name type="scientific">Larinioides sclopetarius</name>
    <dbReference type="NCBI Taxonomy" id="280406"/>
    <lineage>
        <taxon>Eukaryota</taxon>
        <taxon>Metazoa</taxon>
        <taxon>Ecdysozoa</taxon>
        <taxon>Arthropoda</taxon>
        <taxon>Chelicerata</taxon>
        <taxon>Arachnida</taxon>
        <taxon>Araneae</taxon>
        <taxon>Araneomorphae</taxon>
        <taxon>Entelegynae</taxon>
        <taxon>Araneoidea</taxon>
        <taxon>Araneidae</taxon>
        <taxon>Larinioides</taxon>
    </lineage>
</organism>
<keyword evidence="2" id="KW-1185">Reference proteome</keyword>
<gene>
    <name evidence="1" type="ORF">LARSCL_LOCUS16545</name>
</gene>
<evidence type="ECO:0008006" key="3">
    <source>
        <dbReference type="Google" id="ProtNLM"/>
    </source>
</evidence>
<proteinExistence type="predicted"/>
<dbReference type="PANTHER" id="PTHR46880">
    <property type="entry name" value="RAS-ASSOCIATING DOMAIN-CONTAINING PROTEIN"/>
    <property type="match status" value="1"/>
</dbReference>
<sequence>MSSVKQEEVLNDIAKRPCFSVLVDESSDIHNRKYMAVAVKYVKEGVSKISFVEGKQINDGKADTIFSELIPVIENCGDFKKMCSFTSDGGSAMVGKYEGVVAKSSCTRTSTLVTVQNVLCAAKGTTIKRAGFTRWLSHGNELNSIRKNYAAILTDLENAVASGEGASVTTGPTASGLLKNYKDFDFFYMIHFIWDVLDVLDKLDLLFQKSEIDIKSIQINVEGTIFSLKKLKKKPGGTFCRSIEDRARQLGINAPTEAGNGSFPKHAKNFLPYLIKKFGRASGKSIYNYLIRKLLLYHILAEFSLTIQLLRLSSS</sequence>
<name>A0AAV2B2P4_9ARAC</name>
<accession>A0AAV2B2P4</accession>